<comment type="caution">
    <text evidence="2">The sequence shown here is derived from an EMBL/GenBank/DDBJ whole genome shotgun (WGS) entry which is preliminary data.</text>
</comment>
<proteinExistence type="predicted"/>
<dbReference type="Pfam" id="PF18863">
    <property type="entry name" value="AbiJ_NTD4"/>
    <property type="match status" value="1"/>
</dbReference>
<dbReference type="RefSeq" id="WP_011633493.1">
    <property type="nucleotide sequence ID" value="NZ_FNYF01000002.1"/>
</dbReference>
<dbReference type="Proteomes" id="UP000247780">
    <property type="component" value="Unassembled WGS sequence"/>
</dbReference>
<sequence length="305" mass="33829">MVDYFSDRENGPRPRIGERVSPSAWGGIVGLVQSLIATGAFGVKFPEMCPDGNGPCGTDESALALAVGAELPGLAWPLETHTTEPDDGFFAKKVQSAPDTLVVLDFVEFCYRSVAAPIQEGFHSFFSHHHLSFNVAIGRASFRSDINRLFSRNNLAYELNEQGQIQRLAPPILREALAQASVSTGDVTLDQMLDDARRKYLNPDSRVRREALERLWDCWERLKSLEAPSNKKQSVSMLLAKSANEPKFLSALDAEACALTDIGNSFHIRHSEVTQSQVTDSQHVDYLFHRLFALVRLLAAKRSAR</sequence>
<evidence type="ECO:0000313" key="2">
    <source>
        <dbReference type="EMBL" id="PXV74497.1"/>
    </source>
</evidence>
<organism evidence="2 3">
    <name type="scientific">Nitrosomonas eutropha</name>
    <dbReference type="NCBI Taxonomy" id="916"/>
    <lineage>
        <taxon>Bacteria</taxon>
        <taxon>Pseudomonadati</taxon>
        <taxon>Pseudomonadota</taxon>
        <taxon>Betaproteobacteria</taxon>
        <taxon>Nitrosomonadales</taxon>
        <taxon>Nitrosomonadaceae</taxon>
        <taxon>Nitrosomonas</taxon>
    </lineage>
</organism>
<dbReference type="InterPro" id="IPR049503">
    <property type="entry name" value="AbiJ_NTD4"/>
</dbReference>
<accession>A0ABX5M3K8</accession>
<evidence type="ECO:0000259" key="1">
    <source>
        <dbReference type="Pfam" id="PF18863"/>
    </source>
</evidence>
<dbReference type="EMBL" id="QICQ01000044">
    <property type="protein sequence ID" value="PXV74497.1"/>
    <property type="molecule type" value="Genomic_DNA"/>
</dbReference>
<gene>
    <name evidence="2" type="ORF">C8R14_1446</name>
</gene>
<reference evidence="2 3" key="1">
    <citation type="submission" date="2018-04" db="EMBL/GenBank/DDBJ databases">
        <title>Active sludge and wastewater microbial communities from Klosterneuburg, Austria.</title>
        <authorList>
            <person name="Wagner M."/>
        </authorList>
    </citation>
    <scope>NUCLEOTIDE SEQUENCE [LARGE SCALE GENOMIC DNA]</scope>
    <source>
        <strain evidence="2 3">Nm 57</strain>
    </source>
</reference>
<feature type="domain" description="HEPN AbiJ-N-terminal" evidence="1">
    <location>
        <begin position="3"/>
        <end position="180"/>
    </location>
</feature>
<evidence type="ECO:0000313" key="3">
    <source>
        <dbReference type="Proteomes" id="UP000247780"/>
    </source>
</evidence>
<protein>
    <recommendedName>
        <fullName evidence="1">HEPN AbiJ-N-terminal domain-containing protein</fullName>
    </recommendedName>
</protein>
<keyword evidence="3" id="KW-1185">Reference proteome</keyword>
<name>A0ABX5M3K8_9PROT</name>